<organism evidence="1">
    <name type="scientific">Arundo donax</name>
    <name type="common">Giant reed</name>
    <name type="synonym">Donax arundinaceus</name>
    <dbReference type="NCBI Taxonomy" id="35708"/>
    <lineage>
        <taxon>Eukaryota</taxon>
        <taxon>Viridiplantae</taxon>
        <taxon>Streptophyta</taxon>
        <taxon>Embryophyta</taxon>
        <taxon>Tracheophyta</taxon>
        <taxon>Spermatophyta</taxon>
        <taxon>Magnoliopsida</taxon>
        <taxon>Liliopsida</taxon>
        <taxon>Poales</taxon>
        <taxon>Poaceae</taxon>
        <taxon>PACMAD clade</taxon>
        <taxon>Arundinoideae</taxon>
        <taxon>Arundineae</taxon>
        <taxon>Arundo</taxon>
    </lineage>
</organism>
<dbReference type="EMBL" id="GBRH01168167">
    <property type="protein sequence ID" value="JAE29729.1"/>
    <property type="molecule type" value="Transcribed_RNA"/>
</dbReference>
<dbReference type="AlphaFoldDB" id="A0A0A9H1Q4"/>
<accession>A0A0A9H1Q4</accession>
<sequence>MPSAPTNHLPIVHDQLVRWCVLGYCFIKFCDMYDD</sequence>
<reference evidence="1" key="1">
    <citation type="submission" date="2014-09" db="EMBL/GenBank/DDBJ databases">
        <authorList>
            <person name="Magalhaes I.L.F."/>
            <person name="Oliveira U."/>
            <person name="Santos F.R."/>
            <person name="Vidigal T.H.D.A."/>
            <person name="Brescovit A.D."/>
            <person name="Santos A.J."/>
        </authorList>
    </citation>
    <scope>NUCLEOTIDE SEQUENCE</scope>
    <source>
        <tissue evidence="1">Shoot tissue taken approximately 20 cm above the soil surface</tissue>
    </source>
</reference>
<name>A0A0A9H1Q4_ARUDO</name>
<protein>
    <submittedName>
        <fullName evidence="1">Uncharacterized protein</fullName>
    </submittedName>
</protein>
<evidence type="ECO:0000313" key="1">
    <source>
        <dbReference type="EMBL" id="JAE29729.1"/>
    </source>
</evidence>
<proteinExistence type="predicted"/>
<reference evidence="1" key="2">
    <citation type="journal article" date="2015" name="Data Brief">
        <title>Shoot transcriptome of the giant reed, Arundo donax.</title>
        <authorList>
            <person name="Barrero R.A."/>
            <person name="Guerrero F.D."/>
            <person name="Moolhuijzen P."/>
            <person name="Goolsby J.A."/>
            <person name="Tidwell J."/>
            <person name="Bellgard S.E."/>
            <person name="Bellgard M.I."/>
        </authorList>
    </citation>
    <scope>NUCLEOTIDE SEQUENCE</scope>
    <source>
        <tissue evidence="1">Shoot tissue taken approximately 20 cm above the soil surface</tissue>
    </source>
</reference>